<feature type="domain" description="G-protein coupled receptors family 2 profile 2" evidence="21">
    <location>
        <begin position="172"/>
        <end position="306"/>
    </location>
</feature>
<evidence type="ECO:0000313" key="22">
    <source>
        <dbReference type="Ensembl" id="ENSUMAP00000005523"/>
    </source>
</evidence>
<evidence type="ECO:0000256" key="6">
    <source>
        <dbReference type="ARBA" id="ARBA00022729"/>
    </source>
</evidence>
<dbReference type="PRINTS" id="PR00393">
    <property type="entry name" value="PTRHORMONER"/>
</dbReference>
<dbReference type="GO" id="GO:0007166">
    <property type="term" value="P:cell surface receptor signaling pathway"/>
    <property type="evidence" value="ECO:0007669"/>
    <property type="project" value="InterPro"/>
</dbReference>
<evidence type="ECO:0000256" key="2">
    <source>
        <dbReference type="ARBA" id="ARBA00005314"/>
    </source>
</evidence>
<keyword evidence="5 19" id="KW-0812">Transmembrane</keyword>
<feature type="transmembrane region" description="Helical" evidence="19">
    <location>
        <begin position="174"/>
        <end position="197"/>
    </location>
</feature>
<dbReference type="Ensembl" id="ENSUMAT00000006657.1">
    <property type="protein sequence ID" value="ENSUMAP00000005523.1"/>
    <property type="gene ID" value="ENSUMAG00000004357.1"/>
</dbReference>
<evidence type="ECO:0000256" key="9">
    <source>
        <dbReference type="ARBA" id="ARBA00023136"/>
    </source>
</evidence>
<dbReference type="InterPro" id="IPR050332">
    <property type="entry name" value="GPCR_2"/>
</dbReference>
<dbReference type="PROSITE" id="PS00649">
    <property type="entry name" value="G_PROTEIN_RECEP_F2_1"/>
    <property type="match status" value="1"/>
</dbReference>
<dbReference type="GO" id="GO:0006874">
    <property type="term" value="P:intracellular calcium ion homeostasis"/>
    <property type="evidence" value="ECO:0007669"/>
    <property type="project" value="TreeGrafter"/>
</dbReference>
<comment type="subcellular location">
    <subcellularLocation>
        <location evidence="1">Cell membrane</location>
        <topology evidence="1">Multi-pass membrane protein</topology>
    </subcellularLocation>
</comment>
<reference evidence="22" key="1">
    <citation type="submission" date="2019-03" db="UniProtKB">
        <authorList>
            <consortium name="Ensembl"/>
        </authorList>
    </citation>
    <scope>IDENTIFICATION</scope>
</reference>
<evidence type="ECO:0000256" key="1">
    <source>
        <dbReference type="ARBA" id="ARBA00004651"/>
    </source>
</evidence>
<dbReference type="SUPFAM" id="SSF111418">
    <property type="entry name" value="Hormone receptor domain"/>
    <property type="match status" value="1"/>
</dbReference>
<proteinExistence type="inferred from homology"/>
<dbReference type="PANTHER" id="PTHR45620">
    <property type="entry name" value="PDF RECEPTOR-LIKE PROTEIN-RELATED"/>
    <property type="match status" value="1"/>
</dbReference>
<evidence type="ECO:0000256" key="13">
    <source>
        <dbReference type="ARBA" id="ARBA00023224"/>
    </source>
</evidence>
<protein>
    <recommendedName>
        <fullName evidence="3">Parathyroid hormone/parathyroid hormone-related peptide receptor</fullName>
    </recommendedName>
    <alternativeName>
        <fullName evidence="14">PTH/PTHrP type I receptor</fullName>
    </alternativeName>
    <alternativeName>
        <fullName evidence="15">Parathyroid hormone 1 receptor</fullName>
    </alternativeName>
</protein>
<dbReference type="PANTHER" id="PTHR45620:SF27">
    <property type="entry name" value="PARATHYROID HORMONE_PARATHYROID HORMONE-RELATED PEPTIDE RECEPTOR"/>
    <property type="match status" value="1"/>
</dbReference>
<comment type="function">
    <text evidence="16">G-protein-coupled receptor for parathyroid hormone (PTH) and for parathyroid hormone-related peptide (PTHLH). Ligand binding causes a conformation change that triggers signaling via guanine nucleotide-binding proteins (G proteins) and modulates the activity of downstream effectors, such as adenylate cyclase (cAMP). PTH1R is coupled to G(s) G alpha proteins and mediates activation of adenylate cyclase activity. PTHLH dissociates from PTH1R more rapidly than PTH; as consequence, the cAMP response induced by PTHLH decays faster than the response induced by PTH.</text>
</comment>
<feature type="domain" description="G-protein coupled receptors family 2 profile 1" evidence="20">
    <location>
        <begin position="32"/>
        <end position="159"/>
    </location>
</feature>
<evidence type="ECO:0000259" key="20">
    <source>
        <dbReference type="PROSITE" id="PS50227"/>
    </source>
</evidence>
<dbReference type="PRINTS" id="PR00249">
    <property type="entry name" value="GPCRSECRETIN"/>
</dbReference>
<keyword evidence="7 19" id="KW-1133">Transmembrane helix</keyword>
<dbReference type="GO" id="GO:0005886">
    <property type="term" value="C:plasma membrane"/>
    <property type="evidence" value="ECO:0007669"/>
    <property type="project" value="UniProtKB-SubCell"/>
</dbReference>
<comment type="similarity">
    <text evidence="2">Belongs to the G-protein coupled receptor 2 family.</text>
</comment>
<dbReference type="SMART" id="SM00008">
    <property type="entry name" value="HormR"/>
    <property type="match status" value="1"/>
</dbReference>
<keyword evidence="9 19" id="KW-0472">Membrane</keyword>
<keyword evidence="12" id="KW-0325">Glycoprotein</keyword>
<dbReference type="Gene3D" id="1.20.1070.10">
    <property type="entry name" value="Rhodopsin 7-helix transmembrane proteins"/>
    <property type="match status" value="1"/>
</dbReference>
<dbReference type="InterPro" id="IPR036445">
    <property type="entry name" value="GPCR_2_extracell_dom_sf"/>
</dbReference>
<evidence type="ECO:0000256" key="18">
    <source>
        <dbReference type="SAM" id="MobiDB-lite"/>
    </source>
</evidence>
<evidence type="ECO:0000256" key="12">
    <source>
        <dbReference type="ARBA" id="ARBA00023180"/>
    </source>
</evidence>
<evidence type="ECO:0000256" key="17">
    <source>
        <dbReference type="ARBA" id="ARBA00093493"/>
    </source>
</evidence>
<dbReference type="GO" id="GO:0017046">
    <property type="term" value="F:peptide hormone binding"/>
    <property type="evidence" value="ECO:0007669"/>
    <property type="project" value="TreeGrafter"/>
</dbReference>
<evidence type="ECO:0000259" key="21">
    <source>
        <dbReference type="PROSITE" id="PS50261"/>
    </source>
</evidence>
<evidence type="ECO:0000256" key="16">
    <source>
        <dbReference type="ARBA" id="ARBA00093433"/>
    </source>
</evidence>
<sequence length="326" mass="36653">AGSASSAYALVDADDVMTKEEQIFLLHRAQAQCQKRLKEVLQRPADIMESDKGWASASTSGKPKKEKASGKLYPESEEDKEAPTGSRHRGRPCLPEWDHILCWPLGAPGEVVAVPCPDYIYDFNHKGHAYRRCDRNGSWELVPGHNRTWANYSECVKFLTNETREREVFDRLGMIYTVGYSVSLASLTVAVLILAYFRWAVPSCPWQRLLLAPPAPAHLSSALDQSLALPPCWTSRTCPISWAPPSPSPSPAGCRVAVTFFLYFLATNYYWILVEGLYLHSLIFMAFFSEKKYLWGFTVFGWGTQARRAARHRQGWDHGPQGQGGH</sequence>
<accession>A0A452TC51</accession>
<dbReference type="Pfam" id="PF02793">
    <property type="entry name" value="HRM"/>
    <property type="match status" value="1"/>
</dbReference>
<comment type="subunit">
    <text evidence="17">Homodimer in the absence of bound ligand. Peptide hormone binding leads to dissociation of the homodimer.</text>
</comment>
<evidence type="ECO:0000256" key="4">
    <source>
        <dbReference type="ARBA" id="ARBA00022475"/>
    </source>
</evidence>
<dbReference type="InterPro" id="IPR017981">
    <property type="entry name" value="GPCR_2-like_7TM"/>
</dbReference>
<evidence type="ECO:0000256" key="8">
    <source>
        <dbReference type="ARBA" id="ARBA00023040"/>
    </source>
</evidence>
<dbReference type="GeneTree" id="ENSGT00940000158574"/>
<dbReference type="OMA" id="CYIPEEK"/>
<dbReference type="PROSITE" id="PS50261">
    <property type="entry name" value="G_PROTEIN_RECEP_F2_4"/>
    <property type="match status" value="1"/>
</dbReference>
<organism evidence="22">
    <name type="scientific">Ursus maritimus</name>
    <name type="common">Polar bear</name>
    <name type="synonym">Thalarctos maritimus</name>
    <dbReference type="NCBI Taxonomy" id="29073"/>
    <lineage>
        <taxon>Eukaryota</taxon>
        <taxon>Metazoa</taxon>
        <taxon>Chordata</taxon>
        <taxon>Craniata</taxon>
        <taxon>Vertebrata</taxon>
        <taxon>Euteleostomi</taxon>
        <taxon>Mammalia</taxon>
        <taxon>Eutheria</taxon>
        <taxon>Laurasiatheria</taxon>
        <taxon>Carnivora</taxon>
        <taxon>Caniformia</taxon>
        <taxon>Ursidae</taxon>
        <taxon>Ursus</taxon>
    </lineage>
</organism>
<feature type="region of interest" description="Disordered" evidence="18">
    <location>
        <begin position="49"/>
        <end position="89"/>
    </location>
</feature>
<evidence type="ECO:0000256" key="15">
    <source>
        <dbReference type="ARBA" id="ARBA00032662"/>
    </source>
</evidence>
<keyword evidence="11" id="KW-0675">Receptor</keyword>
<dbReference type="InterPro" id="IPR000832">
    <property type="entry name" value="GPCR_2_secretin-like"/>
</dbReference>
<evidence type="ECO:0000256" key="10">
    <source>
        <dbReference type="ARBA" id="ARBA00023157"/>
    </source>
</evidence>
<keyword evidence="13" id="KW-0807">Transducer</keyword>
<dbReference type="Pfam" id="PF00002">
    <property type="entry name" value="7tm_2"/>
    <property type="match status" value="2"/>
</dbReference>
<dbReference type="GO" id="GO:0007189">
    <property type="term" value="P:adenylate cyclase-activating G protein-coupled receptor signaling pathway"/>
    <property type="evidence" value="ECO:0007669"/>
    <property type="project" value="TreeGrafter"/>
</dbReference>
<keyword evidence="4" id="KW-1003">Cell membrane</keyword>
<keyword evidence="8" id="KW-0297">G-protein coupled receptor</keyword>
<dbReference type="Gene3D" id="4.10.1240.10">
    <property type="entry name" value="GPCR, family 2, extracellular hormone receptor domain"/>
    <property type="match status" value="1"/>
</dbReference>
<keyword evidence="6" id="KW-0732">Signal</keyword>
<dbReference type="AlphaFoldDB" id="A0A452TC51"/>
<keyword evidence="10" id="KW-1015">Disulfide bond</keyword>
<evidence type="ECO:0000256" key="14">
    <source>
        <dbReference type="ARBA" id="ARBA00030334"/>
    </source>
</evidence>
<feature type="transmembrane region" description="Helical" evidence="19">
    <location>
        <begin position="269"/>
        <end position="288"/>
    </location>
</feature>
<dbReference type="PROSITE" id="PS50227">
    <property type="entry name" value="G_PROTEIN_RECEP_F2_3"/>
    <property type="match status" value="1"/>
</dbReference>
<evidence type="ECO:0000256" key="5">
    <source>
        <dbReference type="ARBA" id="ARBA00022692"/>
    </source>
</evidence>
<evidence type="ECO:0000256" key="7">
    <source>
        <dbReference type="ARBA" id="ARBA00022989"/>
    </source>
</evidence>
<evidence type="ECO:0000256" key="3">
    <source>
        <dbReference type="ARBA" id="ARBA00020798"/>
    </source>
</evidence>
<name>A0A452TC51_URSMA</name>
<dbReference type="InterPro" id="IPR002170">
    <property type="entry name" value="GPCR_2_parathyroid_rcpt"/>
</dbReference>
<evidence type="ECO:0000256" key="19">
    <source>
        <dbReference type="SAM" id="Phobius"/>
    </source>
</evidence>
<dbReference type="InterPro" id="IPR001879">
    <property type="entry name" value="GPCR_2_extracellular_dom"/>
</dbReference>
<dbReference type="GO" id="GO:0004991">
    <property type="term" value="F:parathyroid hormone receptor activity"/>
    <property type="evidence" value="ECO:0007669"/>
    <property type="project" value="InterPro"/>
</dbReference>
<dbReference type="GO" id="GO:0008528">
    <property type="term" value="F:G protein-coupled peptide receptor activity"/>
    <property type="evidence" value="ECO:0007669"/>
    <property type="project" value="TreeGrafter"/>
</dbReference>
<evidence type="ECO:0000256" key="11">
    <source>
        <dbReference type="ARBA" id="ARBA00023170"/>
    </source>
</evidence>
<dbReference type="InterPro" id="IPR017983">
    <property type="entry name" value="GPCR_2_secretin-like_CS"/>
</dbReference>